<feature type="compositionally biased region" description="Polar residues" evidence="1">
    <location>
        <begin position="1"/>
        <end position="13"/>
    </location>
</feature>
<dbReference type="EMBL" id="CAJVCH010454459">
    <property type="protein sequence ID" value="CAG7819609.1"/>
    <property type="molecule type" value="Genomic_DNA"/>
</dbReference>
<accession>A0A8J2KUW1</accession>
<dbReference type="AlphaFoldDB" id="A0A8J2KUW1"/>
<evidence type="ECO:0000256" key="1">
    <source>
        <dbReference type="SAM" id="MobiDB-lite"/>
    </source>
</evidence>
<dbReference type="Proteomes" id="UP000708208">
    <property type="component" value="Unassembled WGS sequence"/>
</dbReference>
<sequence>NPLNPGQSYNLNPITVPADGNGMPQPYGDESTNQNVWSGWSSSSNTYIKDTN</sequence>
<protein>
    <submittedName>
        <fullName evidence="2">Uncharacterized protein</fullName>
    </submittedName>
</protein>
<organism evidence="2 3">
    <name type="scientific">Allacma fusca</name>
    <dbReference type="NCBI Taxonomy" id="39272"/>
    <lineage>
        <taxon>Eukaryota</taxon>
        <taxon>Metazoa</taxon>
        <taxon>Ecdysozoa</taxon>
        <taxon>Arthropoda</taxon>
        <taxon>Hexapoda</taxon>
        <taxon>Collembola</taxon>
        <taxon>Symphypleona</taxon>
        <taxon>Sminthuridae</taxon>
        <taxon>Allacma</taxon>
    </lineage>
</organism>
<feature type="compositionally biased region" description="Polar residues" evidence="1">
    <location>
        <begin position="30"/>
        <end position="52"/>
    </location>
</feature>
<evidence type="ECO:0000313" key="2">
    <source>
        <dbReference type="EMBL" id="CAG7819609.1"/>
    </source>
</evidence>
<feature type="non-terminal residue" evidence="2">
    <location>
        <position position="1"/>
    </location>
</feature>
<keyword evidence="3" id="KW-1185">Reference proteome</keyword>
<evidence type="ECO:0000313" key="3">
    <source>
        <dbReference type="Proteomes" id="UP000708208"/>
    </source>
</evidence>
<proteinExistence type="predicted"/>
<name>A0A8J2KUW1_9HEXA</name>
<feature type="region of interest" description="Disordered" evidence="1">
    <location>
        <begin position="1"/>
        <end position="52"/>
    </location>
</feature>
<comment type="caution">
    <text evidence="2">The sequence shown here is derived from an EMBL/GenBank/DDBJ whole genome shotgun (WGS) entry which is preliminary data.</text>
</comment>
<reference evidence="2" key="1">
    <citation type="submission" date="2021-06" db="EMBL/GenBank/DDBJ databases">
        <authorList>
            <person name="Hodson N. C."/>
            <person name="Mongue J. A."/>
            <person name="Jaron S. K."/>
        </authorList>
    </citation>
    <scope>NUCLEOTIDE SEQUENCE</scope>
</reference>
<gene>
    <name evidence="2" type="ORF">AFUS01_LOCUS30044</name>
</gene>